<keyword evidence="3" id="KW-1185">Reference proteome</keyword>
<evidence type="ECO:0000313" key="3">
    <source>
        <dbReference type="Proteomes" id="UP000252893"/>
    </source>
</evidence>
<gene>
    <name evidence="2" type="ORF">DFR47_1185</name>
</gene>
<accession>A0A366DHF1</accession>
<keyword evidence="1" id="KW-0732">Signal</keyword>
<evidence type="ECO:0000313" key="2">
    <source>
        <dbReference type="EMBL" id="RBO88764.1"/>
    </source>
</evidence>
<name>A0A366DHF1_9HYPH</name>
<evidence type="ECO:0008006" key="4">
    <source>
        <dbReference type="Google" id="ProtNLM"/>
    </source>
</evidence>
<feature type="signal peptide" evidence="1">
    <location>
        <begin position="1"/>
        <end position="23"/>
    </location>
</feature>
<dbReference type="Proteomes" id="UP000252893">
    <property type="component" value="Unassembled WGS sequence"/>
</dbReference>
<dbReference type="RefSeq" id="WP_147245699.1">
    <property type="nucleotide sequence ID" value="NZ_JBHEEG010000017.1"/>
</dbReference>
<comment type="caution">
    <text evidence="2">The sequence shown here is derived from an EMBL/GenBank/DDBJ whole genome shotgun (WGS) entry which is preliminary data.</text>
</comment>
<reference evidence="2 3" key="1">
    <citation type="submission" date="2018-06" db="EMBL/GenBank/DDBJ databases">
        <title>Genomic Encyclopedia of Type Strains, Phase IV (KMG-IV): sequencing the most valuable type-strain genomes for metagenomic binning, comparative biology and taxonomic classification.</title>
        <authorList>
            <person name="Goeker M."/>
        </authorList>
    </citation>
    <scope>NUCLEOTIDE SEQUENCE [LARGE SCALE GENOMIC DNA]</scope>
    <source>
        <strain evidence="2 3">DSM 25619</strain>
    </source>
</reference>
<protein>
    <recommendedName>
        <fullName evidence="4">Secreted protein</fullName>
    </recommendedName>
</protein>
<dbReference type="AlphaFoldDB" id="A0A366DHF1"/>
<dbReference type="EMBL" id="QNRH01000018">
    <property type="protein sequence ID" value="RBO88764.1"/>
    <property type="molecule type" value="Genomic_DNA"/>
</dbReference>
<feature type="chain" id="PRO_5016843471" description="Secreted protein" evidence="1">
    <location>
        <begin position="24"/>
        <end position="240"/>
    </location>
</feature>
<sequence length="240" mass="27625">MLKLKSFLLSLTMSMALISHANAQTLEPTPPGGMPEKHKSIVQKIGRALSYQKTCVISKISEGYTAEVTLYMNNNRDGFEWSFINPGGKYNAYLNEYSRYETERIMDEYVEHYNLNYAKLVTNFTDDQKKSRDDISDLRWHTRMQSCYRAVVDFGEAGSLWPRLMDISCTSFRPPYCSDENKFEEWVNTQSYVCDDNSIIPGRTEKDKEKFACHKMKENSCTLRRIRGSINTMASLGSGC</sequence>
<evidence type="ECO:0000256" key="1">
    <source>
        <dbReference type="SAM" id="SignalP"/>
    </source>
</evidence>
<proteinExistence type="predicted"/>
<organism evidence="2 3">
    <name type="scientific">Pseudochrobactrum asaccharolyticum</name>
    <dbReference type="NCBI Taxonomy" id="354351"/>
    <lineage>
        <taxon>Bacteria</taxon>
        <taxon>Pseudomonadati</taxon>
        <taxon>Pseudomonadota</taxon>
        <taxon>Alphaproteobacteria</taxon>
        <taxon>Hyphomicrobiales</taxon>
        <taxon>Brucellaceae</taxon>
        <taxon>Pseudochrobactrum</taxon>
    </lineage>
</organism>